<evidence type="ECO:0000313" key="11">
    <source>
        <dbReference type="EnsemblMetazoa" id="HelroP156571"/>
    </source>
</evidence>
<dbReference type="CTD" id="20197585"/>
<dbReference type="SUPFAM" id="SSF56112">
    <property type="entry name" value="Protein kinase-like (PK-like)"/>
    <property type="match status" value="1"/>
</dbReference>
<dbReference type="GO" id="GO:0005524">
    <property type="term" value="F:ATP binding"/>
    <property type="evidence" value="ECO:0007669"/>
    <property type="project" value="UniProtKB-UniRule"/>
</dbReference>
<dbReference type="InterPro" id="IPR000719">
    <property type="entry name" value="Prot_kinase_dom"/>
</dbReference>
<dbReference type="STRING" id="6412.T1ELY5"/>
<name>T1ELY5_HELRO</name>
<dbReference type="FunFam" id="1.10.510.10:FF:001024">
    <property type="entry name" value="AGC protein kinase"/>
    <property type="match status" value="1"/>
</dbReference>
<gene>
    <name evidence="11" type="primary">20197585</name>
    <name evidence="10" type="ORF">HELRODRAFT_156571</name>
</gene>
<dbReference type="EnsemblMetazoa" id="HelroT156571">
    <property type="protein sequence ID" value="HelroP156571"/>
    <property type="gene ID" value="HelroG156571"/>
</dbReference>
<dbReference type="GO" id="GO:0005634">
    <property type="term" value="C:nucleus"/>
    <property type="evidence" value="ECO:0000318"/>
    <property type="project" value="GO_Central"/>
</dbReference>
<dbReference type="InParanoid" id="T1ELY5"/>
<keyword evidence="5" id="KW-0418">Kinase</keyword>
<organism evidence="11 12">
    <name type="scientific">Helobdella robusta</name>
    <name type="common">Californian leech</name>
    <dbReference type="NCBI Taxonomy" id="6412"/>
    <lineage>
        <taxon>Eukaryota</taxon>
        <taxon>Metazoa</taxon>
        <taxon>Spiralia</taxon>
        <taxon>Lophotrochozoa</taxon>
        <taxon>Annelida</taxon>
        <taxon>Clitellata</taxon>
        <taxon>Hirudinea</taxon>
        <taxon>Rhynchobdellida</taxon>
        <taxon>Glossiphoniidae</taxon>
        <taxon>Helobdella</taxon>
    </lineage>
</organism>
<dbReference type="Gene3D" id="3.30.200.20">
    <property type="entry name" value="Phosphorylase Kinase, domain 1"/>
    <property type="match status" value="1"/>
</dbReference>
<dbReference type="HOGENOM" id="CLU_000288_63_0_1"/>
<dbReference type="PROSITE" id="PS00107">
    <property type="entry name" value="PROTEIN_KINASE_ATP"/>
    <property type="match status" value="1"/>
</dbReference>
<dbReference type="InterPro" id="IPR017441">
    <property type="entry name" value="Protein_kinase_ATP_BS"/>
</dbReference>
<keyword evidence="4 7" id="KW-0547">Nucleotide-binding</keyword>
<dbReference type="GO" id="GO:0005737">
    <property type="term" value="C:cytoplasm"/>
    <property type="evidence" value="ECO:0000318"/>
    <property type="project" value="GO_Central"/>
</dbReference>
<dbReference type="EMBL" id="AMQM01003165">
    <property type="status" value="NOT_ANNOTATED_CDS"/>
    <property type="molecule type" value="Genomic_DNA"/>
</dbReference>
<dbReference type="OMA" id="SAWHIVQ"/>
<comment type="similarity">
    <text evidence="8">Belongs to the protein kinase superfamily.</text>
</comment>
<dbReference type="Gene3D" id="1.10.510.10">
    <property type="entry name" value="Transferase(Phosphotransferase) domain 1"/>
    <property type="match status" value="1"/>
</dbReference>
<dbReference type="FunFam" id="3.30.200.20:FF:000042">
    <property type="entry name" value="Aurora kinase A"/>
    <property type="match status" value="1"/>
</dbReference>
<dbReference type="InterPro" id="IPR011009">
    <property type="entry name" value="Kinase-like_dom_sf"/>
</dbReference>
<dbReference type="SMART" id="SM00220">
    <property type="entry name" value="S_TKc"/>
    <property type="match status" value="1"/>
</dbReference>
<keyword evidence="3" id="KW-0808">Transferase</keyword>
<evidence type="ECO:0000256" key="1">
    <source>
        <dbReference type="ARBA" id="ARBA00022527"/>
    </source>
</evidence>
<evidence type="ECO:0000313" key="12">
    <source>
        <dbReference type="Proteomes" id="UP000015101"/>
    </source>
</evidence>
<dbReference type="eggNOG" id="KOG0616">
    <property type="taxonomic scope" value="Eukaryota"/>
</dbReference>
<dbReference type="PANTHER" id="PTHR24351">
    <property type="entry name" value="RIBOSOMAL PROTEIN S6 KINASE"/>
    <property type="match status" value="1"/>
</dbReference>
<dbReference type="Pfam" id="PF00069">
    <property type="entry name" value="Pkinase"/>
    <property type="match status" value="1"/>
</dbReference>
<dbReference type="GeneID" id="20197585"/>
<evidence type="ECO:0000256" key="5">
    <source>
        <dbReference type="ARBA" id="ARBA00022777"/>
    </source>
</evidence>
<keyword evidence="12" id="KW-1185">Reference proteome</keyword>
<dbReference type="EMBL" id="KB096023">
    <property type="protein sequence ID" value="ESO09100.1"/>
    <property type="molecule type" value="Genomic_DNA"/>
</dbReference>
<keyword evidence="6 7" id="KW-0067">ATP-binding</keyword>
<sequence length="278" mass="32223">MTIDHFSNKKTIGKGAFGTVKIGRHKQTGNVFAIKILEKKKIIESKFLKHTIQEKQILRTINQPFILKATYHFWDSLHLYLATEFCAGGDLHTLFNRNKNFKENHCMFYGAHIVLALEFLHSIKIIYRDLKLDNLLVNNDGYLKLVDFGISKKVENTTNSYCGTPSYIAPEMINQNDYNCSVDWWSFGVVLYKMGSGKRPFKGKSVNEIFKNIINNEIEMPESFSKTFADLVGKPLIKPPYISSLKDDMDTSNFGNYFEYGIDRKDTCIFYDEFKDFY</sequence>
<evidence type="ECO:0000256" key="7">
    <source>
        <dbReference type="PROSITE-ProRule" id="PRU10141"/>
    </source>
</evidence>
<dbReference type="PROSITE" id="PS00108">
    <property type="entry name" value="PROTEIN_KINASE_ST"/>
    <property type="match status" value="1"/>
</dbReference>
<evidence type="ECO:0000256" key="3">
    <source>
        <dbReference type="ARBA" id="ARBA00022679"/>
    </source>
</evidence>
<dbReference type="InterPro" id="IPR008271">
    <property type="entry name" value="Ser/Thr_kinase_AS"/>
</dbReference>
<accession>T1ELY5</accession>
<keyword evidence="2" id="KW-0597">Phosphoprotein</keyword>
<evidence type="ECO:0000256" key="4">
    <source>
        <dbReference type="ARBA" id="ARBA00022741"/>
    </source>
</evidence>
<dbReference type="OrthoDB" id="63267at2759"/>
<dbReference type="InterPro" id="IPR045270">
    <property type="entry name" value="STKc_AGC"/>
</dbReference>
<dbReference type="KEGG" id="hro:HELRODRAFT_156571"/>
<dbReference type="GO" id="GO:0004674">
    <property type="term" value="F:protein serine/threonine kinase activity"/>
    <property type="evidence" value="ECO:0000318"/>
    <property type="project" value="GO_Central"/>
</dbReference>
<evidence type="ECO:0000313" key="10">
    <source>
        <dbReference type="EMBL" id="ESO09100.1"/>
    </source>
</evidence>
<dbReference type="Proteomes" id="UP000015101">
    <property type="component" value="Unassembled WGS sequence"/>
</dbReference>
<feature type="binding site" evidence="7">
    <location>
        <position position="35"/>
    </location>
    <ligand>
        <name>ATP</name>
        <dbReference type="ChEBI" id="CHEBI:30616"/>
    </ligand>
</feature>
<evidence type="ECO:0000256" key="2">
    <source>
        <dbReference type="ARBA" id="ARBA00022553"/>
    </source>
</evidence>
<proteinExistence type="inferred from homology"/>
<protein>
    <recommendedName>
        <fullName evidence="9">Protein kinase domain-containing protein</fullName>
    </recommendedName>
</protein>
<dbReference type="RefSeq" id="XP_009013122.1">
    <property type="nucleotide sequence ID" value="XM_009014874.1"/>
</dbReference>
<dbReference type="CDD" id="cd05123">
    <property type="entry name" value="STKc_AGC"/>
    <property type="match status" value="1"/>
</dbReference>
<dbReference type="PROSITE" id="PS50011">
    <property type="entry name" value="PROTEIN_KINASE_DOM"/>
    <property type="match status" value="1"/>
</dbReference>
<keyword evidence="1 8" id="KW-0723">Serine/threonine-protein kinase</keyword>
<feature type="domain" description="Protein kinase" evidence="9">
    <location>
        <begin position="6"/>
        <end position="278"/>
    </location>
</feature>
<reference evidence="11" key="3">
    <citation type="submission" date="2015-06" db="UniProtKB">
        <authorList>
            <consortium name="EnsemblMetazoa"/>
        </authorList>
    </citation>
    <scope>IDENTIFICATION</scope>
</reference>
<dbReference type="AlphaFoldDB" id="T1ELY5"/>
<evidence type="ECO:0000256" key="8">
    <source>
        <dbReference type="RuleBase" id="RU000304"/>
    </source>
</evidence>
<evidence type="ECO:0000256" key="6">
    <source>
        <dbReference type="ARBA" id="ARBA00022840"/>
    </source>
</evidence>
<reference evidence="10 12" key="2">
    <citation type="journal article" date="2013" name="Nature">
        <title>Insights into bilaterian evolution from three spiralian genomes.</title>
        <authorList>
            <person name="Simakov O."/>
            <person name="Marletaz F."/>
            <person name="Cho S.J."/>
            <person name="Edsinger-Gonzales E."/>
            <person name="Havlak P."/>
            <person name="Hellsten U."/>
            <person name="Kuo D.H."/>
            <person name="Larsson T."/>
            <person name="Lv J."/>
            <person name="Arendt D."/>
            <person name="Savage R."/>
            <person name="Osoegawa K."/>
            <person name="de Jong P."/>
            <person name="Grimwood J."/>
            <person name="Chapman J.A."/>
            <person name="Shapiro H."/>
            <person name="Aerts A."/>
            <person name="Otillar R.P."/>
            <person name="Terry A.Y."/>
            <person name="Boore J.L."/>
            <person name="Grigoriev I.V."/>
            <person name="Lindberg D.R."/>
            <person name="Seaver E.C."/>
            <person name="Weisblat D.A."/>
            <person name="Putnam N.H."/>
            <person name="Rokhsar D.S."/>
        </authorList>
    </citation>
    <scope>NUCLEOTIDE SEQUENCE</scope>
</reference>
<reference evidence="12" key="1">
    <citation type="submission" date="2012-12" db="EMBL/GenBank/DDBJ databases">
        <authorList>
            <person name="Hellsten U."/>
            <person name="Grimwood J."/>
            <person name="Chapman J.A."/>
            <person name="Shapiro H."/>
            <person name="Aerts A."/>
            <person name="Otillar R.P."/>
            <person name="Terry A.Y."/>
            <person name="Boore J.L."/>
            <person name="Simakov O."/>
            <person name="Marletaz F."/>
            <person name="Cho S.-J."/>
            <person name="Edsinger-Gonzales E."/>
            <person name="Havlak P."/>
            <person name="Kuo D.-H."/>
            <person name="Larsson T."/>
            <person name="Lv J."/>
            <person name="Arendt D."/>
            <person name="Savage R."/>
            <person name="Osoegawa K."/>
            <person name="de Jong P."/>
            <person name="Lindberg D.R."/>
            <person name="Seaver E.C."/>
            <person name="Weisblat D.A."/>
            <person name="Putnam N.H."/>
            <person name="Grigoriev I.V."/>
            <person name="Rokhsar D.S."/>
        </authorList>
    </citation>
    <scope>NUCLEOTIDE SEQUENCE</scope>
</reference>
<evidence type="ECO:0000259" key="9">
    <source>
        <dbReference type="PROSITE" id="PS50011"/>
    </source>
</evidence>